<accession>A0ABD1XYX1</accession>
<comment type="caution">
    <text evidence="1">The sequence shown here is derived from an EMBL/GenBank/DDBJ whole genome shotgun (WGS) entry which is preliminary data.</text>
</comment>
<proteinExistence type="predicted"/>
<evidence type="ECO:0008006" key="3">
    <source>
        <dbReference type="Google" id="ProtNLM"/>
    </source>
</evidence>
<evidence type="ECO:0000313" key="2">
    <source>
        <dbReference type="Proteomes" id="UP001605036"/>
    </source>
</evidence>
<dbReference type="EMBL" id="JBHFFA010000007">
    <property type="protein sequence ID" value="KAL2613096.1"/>
    <property type="molecule type" value="Genomic_DNA"/>
</dbReference>
<keyword evidence="2" id="KW-1185">Reference proteome</keyword>
<gene>
    <name evidence="1" type="ORF">R1flu_024788</name>
</gene>
<organism evidence="1 2">
    <name type="scientific">Riccia fluitans</name>
    <dbReference type="NCBI Taxonomy" id="41844"/>
    <lineage>
        <taxon>Eukaryota</taxon>
        <taxon>Viridiplantae</taxon>
        <taxon>Streptophyta</taxon>
        <taxon>Embryophyta</taxon>
        <taxon>Marchantiophyta</taxon>
        <taxon>Marchantiopsida</taxon>
        <taxon>Marchantiidae</taxon>
        <taxon>Marchantiales</taxon>
        <taxon>Ricciaceae</taxon>
        <taxon>Riccia</taxon>
    </lineage>
</organism>
<name>A0ABD1XYX1_9MARC</name>
<dbReference type="Proteomes" id="UP001605036">
    <property type="component" value="Unassembled WGS sequence"/>
</dbReference>
<reference evidence="1 2" key="1">
    <citation type="submission" date="2024-09" db="EMBL/GenBank/DDBJ databases">
        <title>Chromosome-scale assembly of Riccia fluitans.</title>
        <authorList>
            <person name="Paukszto L."/>
            <person name="Sawicki J."/>
            <person name="Karawczyk K."/>
            <person name="Piernik-Szablinska J."/>
            <person name="Szczecinska M."/>
            <person name="Mazdziarz M."/>
        </authorList>
    </citation>
    <scope>NUCLEOTIDE SEQUENCE [LARGE SCALE GENOMIC DNA]</scope>
    <source>
        <strain evidence="1">Rf_01</strain>
        <tissue evidence="1">Aerial parts of the thallus</tissue>
    </source>
</reference>
<evidence type="ECO:0000313" key="1">
    <source>
        <dbReference type="EMBL" id="KAL2613096.1"/>
    </source>
</evidence>
<protein>
    <recommendedName>
        <fullName evidence="3">Transposase</fullName>
    </recommendedName>
</protein>
<dbReference type="AlphaFoldDB" id="A0ABD1XYX1"/>
<sequence>MDARLASFERLDSQLERQDALNSGFIPCNSHTNDATLCVPLEPNSKLATVVSFHGEADPSMPSISSILVCSELGGFLSCSSNVDADATGVSNSGKRKKFVAKQDVVVDGIADFSTQLIDVERSRQACESEREENNKKYHAIVDEREVSFQTWQMQMEEKKMEAAEKRNNNICSTLELCPPDSSILIGVLCAIQTVLEYYEEEENMLSEGPAKRLKTCGIYLPATPVLSRCFLAIVAQFLLLPSAIASGDRFGIGESTVQEIMREGIEAIIAELGPEYLKWPSTSEMIKVSNGFQLRSGLPNVQGAVDGTFIRIRAPPSKEVAIDYYNRKGYHAIVL</sequence>